<evidence type="ECO:0000256" key="1">
    <source>
        <dbReference type="SAM" id="MobiDB-lite"/>
    </source>
</evidence>
<organism evidence="2 3">
    <name type="scientific">Marchantia polymorpha subsp. ruderalis</name>
    <dbReference type="NCBI Taxonomy" id="1480154"/>
    <lineage>
        <taxon>Eukaryota</taxon>
        <taxon>Viridiplantae</taxon>
        <taxon>Streptophyta</taxon>
        <taxon>Embryophyta</taxon>
        <taxon>Marchantiophyta</taxon>
        <taxon>Marchantiopsida</taxon>
        <taxon>Marchantiidae</taxon>
        <taxon>Marchantiales</taxon>
        <taxon>Marchantiaceae</taxon>
        <taxon>Marchantia</taxon>
    </lineage>
</organism>
<dbReference type="AlphaFoldDB" id="A0A176W8U4"/>
<reference evidence="2" key="1">
    <citation type="submission" date="2016-03" db="EMBL/GenBank/DDBJ databases">
        <title>Mechanisms controlling the formation of the plant cell surface in tip-growing cells are functionally conserved among land plants.</title>
        <authorList>
            <person name="Honkanen S."/>
            <person name="Jones V.A."/>
            <person name="Morieri G."/>
            <person name="Champion C."/>
            <person name="Hetherington A.J."/>
            <person name="Kelly S."/>
            <person name="Saint-Marcoux D."/>
            <person name="Proust H."/>
            <person name="Prescott H."/>
            <person name="Dolan L."/>
        </authorList>
    </citation>
    <scope>NUCLEOTIDE SEQUENCE [LARGE SCALE GENOMIC DNA]</scope>
    <source>
        <tissue evidence="2">Whole gametophyte</tissue>
    </source>
</reference>
<proteinExistence type="predicted"/>
<feature type="region of interest" description="Disordered" evidence="1">
    <location>
        <begin position="132"/>
        <end position="167"/>
    </location>
</feature>
<protein>
    <submittedName>
        <fullName evidence="2">Uncharacterized protein</fullName>
    </submittedName>
</protein>
<evidence type="ECO:0000313" key="3">
    <source>
        <dbReference type="Proteomes" id="UP000077202"/>
    </source>
</evidence>
<gene>
    <name evidence="2" type="ORF">AXG93_4548s1160</name>
</gene>
<feature type="region of interest" description="Disordered" evidence="1">
    <location>
        <begin position="1"/>
        <end position="25"/>
    </location>
</feature>
<feature type="compositionally biased region" description="Basic and acidic residues" evidence="1">
    <location>
        <begin position="134"/>
        <end position="152"/>
    </location>
</feature>
<name>A0A176W8U4_MARPO</name>
<feature type="compositionally biased region" description="Basic residues" evidence="1">
    <location>
        <begin position="7"/>
        <end position="16"/>
    </location>
</feature>
<sequence>MGLLIATKKKKSPLQKHAKDGDETLGANEIYTDQEDTQLGFLSGRVERPRNRVEERPQKRRKLEEVAVLETLDQRVKMRVRQPLPIKLRTANVRARTKMKARRVILVDGSSTESSVAASQGRFTSAEWEELEADVTRTEEEGPSERDLRSSEWRSSSALEGDAPKGRMKMAAKAVTAKQVESLTANPVAAKASLEVKEKQLQESESKCVAFQRRLAEETKLRKSSEKACESLQTNVEITRRAIVDLWDEHEASRVAFNEEAHRVDELMADLAKRDQTHAMDLAAKAKELAECEAA</sequence>
<comment type="caution">
    <text evidence="2">The sequence shown here is derived from an EMBL/GenBank/DDBJ whole genome shotgun (WGS) entry which is preliminary data.</text>
</comment>
<keyword evidence="3" id="KW-1185">Reference proteome</keyword>
<dbReference type="EMBL" id="LVLJ01001460">
    <property type="protein sequence ID" value="OAE29439.1"/>
    <property type="molecule type" value="Genomic_DNA"/>
</dbReference>
<accession>A0A176W8U4</accession>
<dbReference type="Proteomes" id="UP000077202">
    <property type="component" value="Unassembled WGS sequence"/>
</dbReference>
<evidence type="ECO:0000313" key="2">
    <source>
        <dbReference type="EMBL" id="OAE29439.1"/>
    </source>
</evidence>